<dbReference type="OrthoDB" id="2597072at2"/>
<proteinExistence type="predicted"/>
<keyword evidence="2" id="KW-1185">Reference proteome</keyword>
<gene>
    <name evidence="1" type="ordered locus">Dtox_3411</name>
</gene>
<evidence type="ECO:0000313" key="2">
    <source>
        <dbReference type="Proteomes" id="UP000002217"/>
    </source>
</evidence>
<organism evidence="1 2">
    <name type="scientific">Desulfofarcimen acetoxidans (strain ATCC 49208 / DSM 771 / KCTC 5769 / VKM B-1644 / 5575)</name>
    <name type="common">Desulfotomaculum acetoxidans</name>
    <dbReference type="NCBI Taxonomy" id="485916"/>
    <lineage>
        <taxon>Bacteria</taxon>
        <taxon>Bacillati</taxon>
        <taxon>Bacillota</taxon>
        <taxon>Clostridia</taxon>
        <taxon>Eubacteriales</taxon>
        <taxon>Peptococcaceae</taxon>
        <taxon>Desulfofarcimen</taxon>
    </lineage>
</organism>
<dbReference type="RefSeq" id="WP_015758825.1">
    <property type="nucleotide sequence ID" value="NC_013216.1"/>
</dbReference>
<evidence type="ECO:0000313" key="1">
    <source>
        <dbReference type="EMBL" id="ACV64135.1"/>
    </source>
</evidence>
<name>C8W6M6_DESAS</name>
<dbReference type="KEGG" id="dae:Dtox_3411"/>
<dbReference type="HOGENOM" id="CLU_1472924_0_0_9"/>
<dbReference type="AlphaFoldDB" id="C8W6M6"/>
<dbReference type="EMBL" id="CP001720">
    <property type="protein sequence ID" value="ACV64135.1"/>
    <property type="molecule type" value="Genomic_DNA"/>
</dbReference>
<accession>C8W6M6</accession>
<sequence>MKKKLFLIGLLCLVIIYVCSQNESNEKRIKEQIFLVMQEENLKVNKIYHLELIKNGVLFFYEQDGGVNAGLVKDVRGGWKCVMAGGRVDLNTGNDLHYCALHFSDVSLSLIYGINKDPEIERVVVETSGIKGIKQEKQAKIIQTEGGLRIWFNLYSGPLNSQIKVIGHTKSGKIFFLSKPEKL</sequence>
<dbReference type="Proteomes" id="UP000002217">
    <property type="component" value="Chromosome"/>
</dbReference>
<reference evidence="1 2" key="1">
    <citation type="journal article" date="2009" name="Stand. Genomic Sci.">
        <title>Complete genome sequence of Desulfotomaculum acetoxidans type strain (5575).</title>
        <authorList>
            <person name="Spring S."/>
            <person name="Lapidus A."/>
            <person name="Schroder M."/>
            <person name="Gleim D."/>
            <person name="Sims D."/>
            <person name="Meincke L."/>
            <person name="Glavina Del Rio T."/>
            <person name="Tice H."/>
            <person name="Copeland A."/>
            <person name="Cheng J.F."/>
            <person name="Lucas S."/>
            <person name="Chen F."/>
            <person name="Nolan M."/>
            <person name="Bruce D."/>
            <person name="Goodwin L."/>
            <person name="Pitluck S."/>
            <person name="Ivanova N."/>
            <person name="Mavromatis K."/>
            <person name="Mikhailova N."/>
            <person name="Pati A."/>
            <person name="Chen A."/>
            <person name="Palaniappan K."/>
            <person name="Land M."/>
            <person name="Hauser L."/>
            <person name="Chang Y.J."/>
            <person name="Jeffries C.D."/>
            <person name="Chain P."/>
            <person name="Saunders E."/>
            <person name="Brettin T."/>
            <person name="Detter J.C."/>
            <person name="Goker M."/>
            <person name="Bristow J."/>
            <person name="Eisen J.A."/>
            <person name="Markowitz V."/>
            <person name="Hugenholtz P."/>
            <person name="Kyrpides N.C."/>
            <person name="Klenk H.P."/>
            <person name="Han C."/>
        </authorList>
    </citation>
    <scope>NUCLEOTIDE SEQUENCE [LARGE SCALE GENOMIC DNA]</scope>
    <source>
        <strain evidence="2">ATCC 49208 / DSM 771 / VKM B-1644</strain>
    </source>
</reference>
<dbReference type="STRING" id="485916.Dtox_3411"/>
<protein>
    <submittedName>
        <fullName evidence="1">Uncharacterized protein</fullName>
    </submittedName>
</protein>